<dbReference type="InterPro" id="IPR004358">
    <property type="entry name" value="Sig_transdc_His_kin-like_C"/>
</dbReference>
<reference evidence="9 10" key="1">
    <citation type="journal article" date="2023" name="G3 (Bethesda)">
        <title>A chromosome-level genome assembly of Zasmidium syzygii isolated from banana leaves.</title>
        <authorList>
            <person name="van Westerhoven A.C."/>
            <person name="Mehrabi R."/>
            <person name="Talebi R."/>
            <person name="Steentjes M.B.F."/>
            <person name="Corcolon B."/>
            <person name="Chong P.A."/>
            <person name="Kema G.H.J."/>
            <person name="Seidl M.F."/>
        </authorList>
    </citation>
    <scope>NUCLEOTIDE SEQUENCE [LARGE SCALE GENOMIC DNA]</scope>
    <source>
        <strain evidence="9 10">P124</strain>
    </source>
</reference>
<evidence type="ECO:0000313" key="9">
    <source>
        <dbReference type="EMBL" id="KAK4506200.1"/>
    </source>
</evidence>
<dbReference type="SUPFAM" id="SSF55785">
    <property type="entry name" value="PYP-like sensor domain (PAS domain)"/>
    <property type="match status" value="1"/>
</dbReference>
<evidence type="ECO:0000256" key="3">
    <source>
        <dbReference type="ARBA" id="ARBA00022679"/>
    </source>
</evidence>
<gene>
    <name evidence="9" type="ORF">PRZ48_004165</name>
</gene>
<proteinExistence type="predicted"/>
<dbReference type="CDD" id="cd17546">
    <property type="entry name" value="REC_hyHK_CKI1_RcsC-like"/>
    <property type="match status" value="1"/>
</dbReference>
<dbReference type="Pfam" id="PF02518">
    <property type="entry name" value="HATPase_c"/>
    <property type="match status" value="1"/>
</dbReference>
<dbReference type="InterPro" id="IPR011006">
    <property type="entry name" value="CheY-like_superfamily"/>
</dbReference>
<feature type="compositionally biased region" description="Polar residues" evidence="6">
    <location>
        <begin position="1"/>
        <end position="10"/>
    </location>
</feature>
<dbReference type="PROSITE" id="PS50110">
    <property type="entry name" value="RESPONSE_REGULATORY"/>
    <property type="match status" value="1"/>
</dbReference>
<feature type="compositionally biased region" description="Basic and acidic residues" evidence="6">
    <location>
        <begin position="603"/>
        <end position="622"/>
    </location>
</feature>
<dbReference type="InterPro" id="IPR035965">
    <property type="entry name" value="PAS-like_dom_sf"/>
</dbReference>
<feature type="modified residue" description="4-aspartylphosphate" evidence="5">
    <location>
        <position position="774"/>
    </location>
</feature>
<feature type="compositionally biased region" description="Acidic residues" evidence="6">
    <location>
        <begin position="588"/>
        <end position="602"/>
    </location>
</feature>
<dbReference type="InterPro" id="IPR001789">
    <property type="entry name" value="Sig_transdc_resp-reg_receiver"/>
</dbReference>
<evidence type="ECO:0000256" key="4">
    <source>
        <dbReference type="ARBA" id="ARBA00022777"/>
    </source>
</evidence>
<feature type="compositionally biased region" description="Basic and acidic residues" evidence="6">
    <location>
        <begin position="13"/>
        <end position="22"/>
    </location>
</feature>
<dbReference type="Gene3D" id="3.40.50.2300">
    <property type="match status" value="1"/>
</dbReference>
<evidence type="ECO:0000256" key="2">
    <source>
        <dbReference type="ARBA" id="ARBA00012438"/>
    </source>
</evidence>
<dbReference type="Gene3D" id="3.30.450.20">
    <property type="entry name" value="PAS domain"/>
    <property type="match status" value="1"/>
</dbReference>
<comment type="catalytic activity">
    <reaction evidence="1">
        <text>ATP + protein L-histidine = ADP + protein N-phospho-L-histidine.</text>
        <dbReference type="EC" id="2.7.13.3"/>
    </reaction>
</comment>
<sequence length="845" mass="94318">MKDDSQQPSVEQGARDSLHQLPGDDKVWDNCTLGPFEKWPAPLKAHVLTVSNLPYPAAIFWGDEYIVLHNQAWEDAAEVHKQGLPQKDSLSPAILRILESVATRRIPKEIQSRDLIKETVLALKQASTAILSPLIGAKQDHAEGILVQLLPQPMLYQSLQLSGGSGGRNAEYGGNDREVDSEMAKAVDNAPIDEHPFFRRFAEMLPSGLAILDKNAQAVFVNQHFYDLTTSRTDNKSFTSWPQSIHPDDYDRVMNAYQEAFASQKQLRTEFRAMGAKHPWRLLLLTPLGDENLQHVSLREYGGFICSIVDITSEKSAEIAEREAAKQARERKTQQEISDAVRDKQIDGVDVNIIREAVETIHLCVTHQKNIVDDVLSFSKLDASLLSLKPKPTQPSRQLGNTLKMFQHEFRKENLGFGVTTDDSYRECNVDWVLADIARISQVLINLITNAIKFTHNVEGKREVHCYIGASQDRPNSYPRDVVFFESDAVAYRMDATNGNDWGNGDPLYITVAVQDTGNEGQKRLFERFRQATPKTEEVYGGSGLGLNISRKICHLHGGEIGVSSKEGEGSTFAFFFRARRTEGTSDSQDDEAQEADEEEGEEKMRAKIHDLRQKDPDEMSSKEPFAWTPGREDRPGSSKEKWSKKEQLESIRSPTNEDGKEDAEGSARPERPSPSHGRRSSEKKVSLDVGSEGSPGIEEPDRPITSFNQRGSRAHVLLVEDNVINQKILYRKLESKGFNVTTANNGQEAVDAAKSAPRTSSGEKSAFDVILMDNQMPVMDGNEAARAIRQFEKDGNLDRIPILGVTANVRGAQQDEMMESGMDDVMSKPYKIEDLVSRLSKLAG</sequence>
<feature type="region of interest" description="Disordered" evidence="6">
    <location>
        <begin position="582"/>
        <end position="708"/>
    </location>
</feature>
<accession>A0ABR0EYB7</accession>
<evidence type="ECO:0000313" key="10">
    <source>
        <dbReference type="Proteomes" id="UP001305779"/>
    </source>
</evidence>
<keyword evidence="10" id="KW-1185">Reference proteome</keyword>
<dbReference type="EC" id="2.7.13.3" evidence="2"/>
<dbReference type="PROSITE" id="PS50109">
    <property type="entry name" value="HIS_KIN"/>
    <property type="match status" value="1"/>
</dbReference>
<dbReference type="EMBL" id="JAXOVC010000002">
    <property type="protein sequence ID" value="KAK4506200.1"/>
    <property type="molecule type" value="Genomic_DNA"/>
</dbReference>
<dbReference type="InterPro" id="IPR036890">
    <property type="entry name" value="HATPase_C_sf"/>
</dbReference>
<evidence type="ECO:0000256" key="6">
    <source>
        <dbReference type="SAM" id="MobiDB-lite"/>
    </source>
</evidence>
<dbReference type="Pfam" id="PF08447">
    <property type="entry name" value="PAS_3"/>
    <property type="match status" value="1"/>
</dbReference>
<dbReference type="InterPro" id="IPR005467">
    <property type="entry name" value="His_kinase_dom"/>
</dbReference>
<protein>
    <recommendedName>
        <fullName evidence="2">histidine kinase</fullName>
        <ecNumber evidence="2">2.7.13.3</ecNumber>
    </recommendedName>
</protein>
<evidence type="ECO:0000259" key="7">
    <source>
        <dbReference type="PROSITE" id="PS50109"/>
    </source>
</evidence>
<feature type="domain" description="Response regulatory" evidence="8">
    <location>
        <begin position="716"/>
        <end position="844"/>
    </location>
</feature>
<dbReference type="PANTHER" id="PTHR43047">
    <property type="entry name" value="TWO-COMPONENT HISTIDINE PROTEIN KINASE"/>
    <property type="match status" value="1"/>
</dbReference>
<dbReference type="InterPro" id="IPR013655">
    <property type="entry name" value="PAS_fold_3"/>
</dbReference>
<keyword evidence="3" id="KW-0808">Transferase</keyword>
<dbReference type="PRINTS" id="PR00344">
    <property type="entry name" value="BCTRLSENSOR"/>
</dbReference>
<dbReference type="Proteomes" id="UP001305779">
    <property type="component" value="Unassembled WGS sequence"/>
</dbReference>
<evidence type="ECO:0000256" key="5">
    <source>
        <dbReference type="PROSITE-ProRule" id="PRU00169"/>
    </source>
</evidence>
<dbReference type="Pfam" id="PF00072">
    <property type="entry name" value="Response_reg"/>
    <property type="match status" value="1"/>
</dbReference>
<keyword evidence="4" id="KW-0418">Kinase</keyword>
<dbReference type="PANTHER" id="PTHR43047:SF72">
    <property type="entry name" value="OSMOSENSING HISTIDINE PROTEIN KINASE SLN1"/>
    <property type="match status" value="1"/>
</dbReference>
<dbReference type="InterPro" id="IPR003594">
    <property type="entry name" value="HATPase_dom"/>
</dbReference>
<comment type="caution">
    <text evidence="9">The sequence shown here is derived from an EMBL/GenBank/DDBJ whole genome shotgun (WGS) entry which is preliminary data.</text>
</comment>
<organism evidence="9 10">
    <name type="scientific">Zasmidium cellare</name>
    <name type="common">Wine cellar mold</name>
    <name type="synonym">Racodium cellare</name>
    <dbReference type="NCBI Taxonomy" id="395010"/>
    <lineage>
        <taxon>Eukaryota</taxon>
        <taxon>Fungi</taxon>
        <taxon>Dikarya</taxon>
        <taxon>Ascomycota</taxon>
        <taxon>Pezizomycotina</taxon>
        <taxon>Dothideomycetes</taxon>
        <taxon>Dothideomycetidae</taxon>
        <taxon>Mycosphaerellales</taxon>
        <taxon>Mycosphaerellaceae</taxon>
        <taxon>Zasmidium</taxon>
    </lineage>
</organism>
<keyword evidence="5" id="KW-0597">Phosphoprotein</keyword>
<dbReference type="SMART" id="SM00448">
    <property type="entry name" value="REC"/>
    <property type="match status" value="1"/>
</dbReference>
<dbReference type="Gene3D" id="3.30.565.10">
    <property type="entry name" value="Histidine kinase-like ATPase, C-terminal domain"/>
    <property type="match status" value="1"/>
</dbReference>
<feature type="compositionally biased region" description="Basic and acidic residues" evidence="6">
    <location>
        <begin position="631"/>
        <end position="687"/>
    </location>
</feature>
<dbReference type="SUPFAM" id="SSF55874">
    <property type="entry name" value="ATPase domain of HSP90 chaperone/DNA topoisomerase II/histidine kinase"/>
    <property type="match status" value="1"/>
</dbReference>
<name>A0ABR0EYB7_ZASCE</name>
<dbReference type="SUPFAM" id="SSF52172">
    <property type="entry name" value="CheY-like"/>
    <property type="match status" value="1"/>
</dbReference>
<feature type="domain" description="Histidine kinase" evidence="7">
    <location>
        <begin position="370"/>
        <end position="581"/>
    </location>
</feature>
<dbReference type="SMART" id="SM00387">
    <property type="entry name" value="HATPase_c"/>
    <property type="match status" value="1"/>
</dbReference>
<evidence type="ECO:0000256" key="1">
    <source>
        <dbReference type="ARBA" id="ARBA00000085"/>
    </source>
</evidence>
<evidence type="ECO:0000259" key="8">
    <source>
        <dbReference type="PROSITE" id="PS50110"/>
    </source>
</evidence>
<feature type="region of interest" description="Disordered" evidence="6">
    <location>
        <begin position="1"/>
        <end position="22"/>
    </location>
</feature>